<dbReference type="AlphaFoldDB" id="A0A0A9HEC1"/>
<name>A0A0A9HEC1_ARUDO</name>
<dbReference type="EMBL" id="GBRH01162366">
    <property type="protein sequence ID" value="JAE35530.1"/>
    <property type="molecule type" value="Transcribed_RNA"/>
</dbReference>
<accession>A0A0A9HEC1</accession>
<proteinExistence type="predicted"/>
<sequence>MSFASHLLQSCHGHHVLCQAKPGTLDKQTVTLMLLTGGADPLIALIKGDKHHITCTHARAACALDPDSRKGRAMAGIDDAPVLPCFFLFAAITDCSVHVSGVRI</sequence>
<evidence type="ECO:0000313" key="1">
    <source>
        <dbReference type="EMBL" id="JAE35530.1"/>
    </source>
</evidence>
<organism evidence="1">
    <name type="scientific">Arundo donax</name>
    <name type="common">Giant reed</name>
    <name type="synonym">Donax arundinaceus</name>
    <dbReference type="NCBI Taxonomy" id="35708"/>
    <lineage>
        <taxon>Eukaryota</taxon>
        <taxon>Viridiplantae</taxon>
        <taxon>Streptophyta</taxon>
        <taxon>Embryophyta</taxon>
        <taxon>Tracheophyta</taxon>
        <taxon>Spermatophyta</taxon>
        <taxon>Magnoliopsida</taxon>
        <taxon>Liliopsida</taxon>
        <taxon>Poales</taxon>
        <taxon>Poaceae</taxon>
        <taxon>PACMAD clade</taxon>
        <taxon>Arundinoideae</taxon>
        <taxon>Arundineae</taxon>
        <taxon>Arundo</taxon>
    </lineage>
</organism>
<reference evidence="1" key="2">
    <citation type="journal article" date="2015" name="Data Brief">
        <title>Shoot transcriptome of the giant reed, Arundo donax.</title>
        <authorList>
            <person name="Barrero R.A."/>
            <person name="Guerrero F.D."/>
            <person name="Moolhuijzen P."/>
            <person name="Goolsby J.A."/>
            <person name="Tidwell J."/>
            <person name="Bellgard S.E."/>
            <person name="Bellgard M.I."/>
        </authorList>
    </citation>
    <scope>NUCLEOTIDE SEQUENCE</scope>
    <source>
        <tissue evidence="1">Shoot tissue taken approximately 20 cm above the soil surface</tissue>
    </source>
</reference>
<protein>
    <submittedName>
        <fullName evidence="1">Uncharacterized protein</fullName>
    </submittedName>
</protein>
<reference evidence="1" key="1">
    <citation type="submission" date="2014-09" db="EMBL/GenBank/DDBJ databases">
        <authorList>
            <person name="Magalhaes I.L.F."/>
            <person name="Oliveira U."/>
            <person name="Santos F.R."/>
            <person name="Vidigal T.H.D.A."/>
            <person name="Brescovit A.D."/>
            <person name="Santos A.J."/>
        </authorList>
    </citation>
    <scope>NUCLEOTIDE SEQUENCE</scope>
    <source>
        <tissue evidence="1">Shoot tissue taken approximately 20 cm above the soil surface</tissue>
    </source>
</reference>